<evidence type="ECO:0000259" key="2">
    <source>
        <dbReference type="Pfam" id="PF13304"/>
    </source>
</evidence>
<evidence type="ECO:0000259" key="1">
    <source>
        <dbReference type="Pfam" id="PF13175"/>
    </source>
</evidence>
<protein>
    <recommendedName>
        <fullName evidence="5">ATPase AAA-type core domain-containing protein</fullName>
    </recommendedName>
</protein>
<dbReference type="HOGENOM" id="CLU_514722_0_0_4"/>
<dbReference type="Proteomes" id="UP000008385">
    <property type="component" value="Chromosome"/>
</dbReference>
<dbReference type="eggNOG" id="COG4637">
    <property type="taxonomic scope" value="Bacteria"/>
</dbReference>
<gene>
    <name evidence="3" type="ordered locus">Rta_11585</name>
</gene>
<dbReference type="AlphaFoldDB" id="F5Y126"/>
<dbReference type="SUPFAM" id="SSF52540">
    <property type="entry name" value="P-loop containing nucleoside triphosphate hydrolases"/>
    <property type="match status" value="1"/>
</dbReference>
<dbReference type="GO" id="GO:0005524">
    <property type="term" value="F:ATP binding"/>
    <property type="evidence" value="ECO:0007669"/>
    <property type="project" value="InterPro"/>
</dbReference>
<reference evidence="3 4" key="2">
    <citation type="journal article" date="2011" name="PLoS ONE">
        <title>The Cyst-Dividing Bacterium Ramlibacter tataouinensis TTB310 Genome Reveals a Well-Stocked Toolbox for Adaptation to a Desert Environment.</title>
        <authorList>
            <person name="De Luca G."/>
            <person name="Barakat M."/>
            <person name="Ortet P."/>
            <person name="Fochesato S."/>
            <person name="Jourlin-Castelli C."/>
            <person name="Ansaldi M."/>
            <person name="Py B."/>
            <person name="Fichant G."/>
            <person name="Coutinho P.M."/>
            <person name="Voulhoux R."/>
            <person name="Bastien O."/>
            <person name="Marechal E."/>
            <person name="Henrissat B."/>
            <person name="Quentin Y."/>
            <person name="Noirot P."/>
            <person name="Filloux A."/>
            <person name="Mejean V."/>
            <person name="Dubow M.S."/>
            <person name="Barras F."/>
            <person name="Barbe V."/>
            <person name="Weissenbach J."/>
            <person name="Mihalcescu I."/>
            <person name="Vermeglio A."/>
            <person name="Achouak W."/>
            <person name="Heulin T."/>
        </authorList>
    </citation>
    <scope>NUCLEOTIDE SEQUENCE [LARGE SCALE GENOMIC DNA]</scope>
    <source>
        <strain evidence="4">ATCC BAA-407 / DSM 14655 / LMG 21543 / TTB310</strain>
    </source>
</reference>
<dbReference type="PANTHER" id="PTHR43581">
    <property type="entry name" value="ATP/GTP PHOSPHATASE"/>
    <property type="match status" value="1"/>
</dbReference>
<dbReference type="KEGG" id="rta:Rta_11585"/>
<dbReference type="PANTHER" id="PTHR43581:SF4">
    <property type="entry name" value="ATP_GTP PHOSPHATASE"/>
    <property type="match status" value="1"/>
</dbReference>
<evidence type="ECO:0000313" key="4">
    <source>
        <dbReference type="Proteomes" id="UP000008385"/>
    </source>
</evidence>
<dbReference type="InterPro" id="IPR041685">
    <property type="entry name" value="AAA_GajA/Old/RecF-like"/>
</dbReference>
<dbReference type="Pfam" id="PF13175">
    <property type="entry name" value="AAA_15"/>
    <property type="match status" value="1"/>
</dbReference>
<evidence type="ECO:0000313" key="3">
    <source>
        <dbReference type="EMBL" id="AEG92244.1"/>
    </source>
</evidence>
<dbReference type="InterPro" id="IPR051396">
    <property type="entry name" value="Bact_Antivir_Def_Nuclease"/>
</dbReference>
<evidence type="ECO:0008006" key="5">
    <source>
        <dbReference type="Google" id="ProtNLM"/>
    </source>
</evidence>
<sequence>MRVTSLQMAGFRSFANMDSIELGTINVLIGANNSGKSSILRALSLMQTSEGSPPYPDVRIGHPSASIRIGLTGIDNPTWTGLPAAPLVITLSTEDRRGGSIALNFIQPNGSSSAVSQLPAIEPYHFIVPYLSKRKVMTFQEDVRQQHAMAITQTMTYLAAKLSRLGNPEFPGSEKYRDTCRAILGFVVTAVPSEGGQRPGTYLPTREVLPIEQMGEGVPNIVALLADLALSKDKLFLIEEPENDLHPAALKALLELILESSSTNQFVISTHSNIVVSTLGASPEAKILEVSSVRNRLPTEATVRPVDATPQSRLDVLRSLGYSLSDFDLWDGWLFLEEASAERVIRDYLIPWFTPALTRVRTISANGVSRVEPSFDDFHRLTLFSQLQEVYSRSTWVCVDGDEPGNELVRKLRDKYRSWPADRFRTFSSQQFERYYPSHFHERVDSVLGIQDRQARREAKRVLLDDVRSWLDEDEARGKAALRIDAAEVIEVLREISSKLKPQ</sequence>
<proteinExistence type="predicted"/>
<feature type="domain" description="Endonuclease GajA/Old nuclease/RecF-like AAA" evidence="1">
    <location>
        <begin position="1"/>
        <end position="48"/>
    </location>
</feature>
<dbReference type="EMBL" id="CP000245">
    <property type="protein sequence ID" value="AEG92244.1"/>
    <property type="molecule type" value="Genomic_DNA"/>
</dbReference>
<dbReference type="STRING" id="365046.Rta_11585"/>
<organism evidence="3 4">
    <name type="scientific">Ramlibacter tataouinensis (strain ATCC BAA-407 / DSM 14655 / LMG 21543 / TTB310)</name>
    <dbReference type="NCBI Taxonomy" id="365046"/>
    <lineage>
        <taxon>Bacteria</taxon>
        <taxon>Pseudomonadati</taxon>
        <taxon>Pseudomonadota</taxon>
        <taxon>Betaproteobacteria</taxon>
        <taxon>Burkholderiales</taxon>
        <taxon>Comamonadaceae</taxon>
        <taxon>Ramlibacter</taxon>
    </lineage>
</organism>
<accession>F5Y126</accession>
<feature type="domain" description="ATPase AAA-type core" evidence="2">
    <location>
        <begin position="206"/>
        <end position="276"/>
    </location>
</feature>
<dbReference type="GO" id="GO:0016887">
    <property type="term" value="F:ATP hydrolysis activity"/>
    <property type="evidence" value="ECO:0007669"/>
    <property type="project" value="InterPro"/>
</dbReference>
<dbReference type="Gene3D" id="3.40.50.300">
    <property type="entry name" value="P-loop containing nucleotide triphosphate hydrolases"/>
    <property type="match status" value="2"/>
</dbReference>
<keyword evidence="4" id="KW-1185">Reference proteome</keyword>
<dbReference type="InterPro" id="IPR003959">
    <property type="entry name" value="ATPase_AAA_core"/>
</dbReference>
<dbReference type="RefSeq" id="WP_013900477.1">
    <property type="nucleotide sequence ID" value="NC_015677.1"/>
</dbReference>
<reference evidence="4" key="1">
    <citation type="submission" date="2006-01" db="EMBL/GenBank/DDBJ databases">
        <title>Genome of the cyst-dividing bacterium Ramlibacter tataouinensis.</title>
        <authorList>
            <person name="Barakat M."/>
            <person name="Ortet P."/>
            <person name="De Luca G."/>
            <person name="Jourlin-Castelli C."/>
            <person name="Ansaldi M."/>
            <person name="Py B."/>
            <person name="Fichant G."/>
            <person name="Coutinho P."/>
            <person name="Voulhoux R."/>
            <person name="Bastien O."/>
            <person name="Roy S."/>
            <person name="Marechal E."/>
            <person name="Henrissat B."/>
            <person name="Quentin Y."/>
            <person name="Noirot P."/>
            <person name="Filloux A."/>
            <person name="Mejean V."/>
            <person name="DuBow M."/>
            <person name="Barras F."/>
            <person name="Heulin T."/>
        </authorList>
    </citation>
    <scope>NUCLEOTIDE SEQUENCE [LARGE SCALE GENOMIC DNA]</scope>
    <source>
        <strain evidence="4">ATCC BAA-407 / DSM 14655 / LMG 21543 / TTB310</strain>
    </source>
</reference>
<dbReference type="InterPro" id="IPR027417">
    <property type="entry name" value="P-loop_NTPase"/>
</dbReference>
<name>F5Y126_RAMTT</name>
<dbReference type="Pfam" id="PF13304">
    <property type="entry name" value="AAA_21"/>
    <property type="match status" value="1"/>
</dbReference>